<sequence length="81" mass="8911">MQREAKAEMGGGSARPVSLRVGAIESVQHSRLIDWIQRMRGMHRELELELTVVTSPVLAAQVKRGSLDMVLTAMPAAPWTT</sequence>
<dbReference type="Proteomes" id="UP001057498">
    <property type="component" value="Chromosome"/>
</dbReference>
<dbReference type="Pfam" id="PF03466">
    <property type="entry name" value="LysR_substrate"/>
    <property type="match status" value="1"/>
</dbReference>
<dbReference type="RefSeq" id="WP_310742540.1">
    <property type="nucleotide sequence ID" value="NZ_AP025730.1"/>
</dbReference>
<proteinExistence type="predicted"/>
<dbReference type="SUPFAM" id="SSF53850">
    <property type="entry name" value="Periplasmic binding protein-like II"/>
    <property type="match status" value="1"/>
</dbReference>
<dbReference type="InterPro" id="IPR005119">
    <property type="entry name" value="LysR_subst-bd"/>
</dbReference>
<evidence type="ECO:0000259" key="1">
    <source>
        <dbReference type="Pfam" id="PF03466"/>
    </source>
</evidence>
<feature type="domain" description="LysR substrate-binding" evidence="1">
    <location>
        <begin position="18"/>
        <end position="76"/>
    </location>
</feature>
<evidence type="ECO:0000313" key="3">
    <source>
        <dbReference type="Proteomes" id="UP001057498"/>
    </source>
</evidence>
<dbReference type="EMBL" id="AP025730">
    <property type="protein sequence ID" value="BDI06318.1"/>
    <property type="molecule type" value="Genomic_DNA"/>
</dbReference>
<evidence type="ECO:0000313" key="2">
    <source>
        <dbReference type="EMBL" id="BDI06318.1"/>
    </source>
</evidence>
<accession>A0ABN6PQH0</accession>
<dbReference type="Gene3D" id="3.40.190.10">
    <property type="entry name" value="Periplasmic binding protein-like II"/>
    <property type="match status" value="1"/>
</dbReference>
<gene>
    <name evidence="2" type="ORF">CATMQ487_32880</name>
</gene>
<name>A0ABN6PQH0_9BURK</name>
<reference evidence="2" key="1">
    <citation type="submission" date="2022-04" db="EMBL/GenBank/DDBJ databases">
        <title>Whole genome sequence of Sphaerotilus sp. FB-5.</title>
        <authorList>
            <person name="Takeda M."/>
            <person name="Narihara S."/>
            <person name="Akimoto M."/>
            <person name="Akimoto R."/>
            <person name="Nishiyashiki S."/>
            <person name="Murakami T."/>
        </authorList>
    </citation>
    <scope>NUCLEOTIDE SEQUENCE</scope>
    <source>
        <strain evidence="2">FB-5</strain>
    </source>
</reference>
<organism evidence="2 3">
    <name type="scientific">Sphaerotilus microaerophilus</name>
    <dbReference type="NCBI Taxonomy" id="2914710"/>
    <lineage>
        <taxon>Bacteria</taxon>
        <taxon>Pseudomonadati</taxon>
        <taxon>Pseudomonadota</taxon>
        <taxon>Betaproteobacteria</taxon>
        <taxon>Burkholderiales</taxon>
        <taxon>Sphaerotilaceae</taxon>
        <taxon>Sphaerotilus</taxon>
    </lineage>
</organism>
<protein>
    <recommendedName>
        <fullName evidence="1">LysR substrate-binding domain-containing protein</fullName>
    </recommendedName>
</protein>
<keyword evidence="3" id="KW-1185">Reference proteome</keyword>